<accession>A0A370U0L1</accession>
<dbReference type="Pfam" id="PF13350">
    <property type="entry name" value="Y_phosphatase3"/>
    <property type="match status" value="1"/>
</dbReference>
<dbReference type="SUPFAM" id="SSF52799">
    <property type="entry name" value="(Phosphotyrosine protein) phosphatases II"/>
    <property type="match status" value="1"/>
</dbReference>
<dbReference type="GO" id="GO:0004721">
    <property type="term" value="F:phosphoprotein phosphatase activity"/>
    <property type="evidence" value="ECO:0007669"/>
    <property type="project" value="InterPro"/>
</dbReference>
<name>A0A370U0L1_9HELO</name>
<sequence>MPGKKDGIEIEIKSADSSSQSSFESFENILNFRDVGKTINDFLGKKYVAEGKIFRSARPDDATISDRKQLHEEFGIKTIVDLRTSTEHANRKKKRLIESKSTIEEPSQLQGMNHVFININGRRFERSLLWQLSFWNFIKLIVLMLFGYRMEAIRIIGSQVMQPRGLIGLGFDTIDHCGSEIAETLSAFANPKNHPILVHCTQGKDRTGLIVAIILLLLQVPIAAISHDYILSEEELLPEHESRMVEIKSIGLSEDFAGCPPRWIEAMANYLTNNYGGVREYCRRIGFKDVDEEKLIELFRGPGVCPLTPGELSWKWNA</sequence>
<dbReference type="GeneID" id="43594137"/>
<dbReference type="EMBL" id="NPIC01000001">
    <property type="protein sequence ID" value="RDL41309.1"/>
    <property type="molecule type" value="Genomic_DNA"/>
</dbReference>
<protein>
    <recommendedName>
        <fullName evidence="1">Tyrosine specific protein phosphatases domain-containing protein</fullName>
    </recommendedName>
</protein>
<gene>
    <name evidence="2" type="ORF">BP5553_01288</name>
</gene>
<dbReference type="PANTHER" id="PTHR31126:SF10">
    <property type="entry name" value="PROTEIN PHOSPHATASE, PUTATIVE (AFU_ORTHOLOGUE AFUA_6G06650)-RELATED"/>
    <property type="match status" value="1"/>
</dbReference>
<dbReference type="STRING" id="2656787.A0A370U0L1"/>
<dbReference type="InterPro" id="IPR029021">
    <property type="entry name" value="Prot-tyrosine_phosphatase-like"/>
</dbReference>
<reference evidence="2 3" key="1">
    <citation type="journal article" date="2018" name="IMA Fungus">
        <title>IMA Genome-F 9: Draft genome sequence of Annulohypoxylon stygium, Aspergillus mulundensis, Berkeleyomyces basicola (syn. Thielaviopsis basicola), Ceratocystis smalleyi, two Cercospora beticola strains, Coleophoma cylindrospora, Fusarium fracticaudum, Phialophora cf. hyalina, and Morchella septimelata.</title>
        <authorList>
            <person name="Wingfield B.D."/>
            <person name="Bills G.F."/>
            <person name="Dong Y."/>
            <person name="Huang W."/>
            <person name="Nel W.J."/>
            <person name="Swalarsk-Parry B.S."/>
            <person name="Vaghefi N."/>
            <person name="Wilken P.M."/>
            <person name="An Z."/>
            <person name="de Beer Z.W."/>
            <person name="De Vos L."/>
            <person name="Chen L."/>
            <person name="Duong T.A."/>
            <person name="Gao Y."/>
            <person name="Hammerbacher A."/>
            <person name="Kikkert J.R."/>
            <person name="Li Y."/>
            <person name="Li H."/>
            <person name="Li K."/>
            <person name="Li Q."/>
            <person name="Liu X."/>
            <person name="Ma X."/>
            <person name="Naidoo K."/>
            <person name="Pethybridge S.J."/>
            <person name="Sun J."/>
            <person name="Steenkamp E.T."/>
            <person name="van der Nest M.A."/>
            <person name="van Wyk S."/>
            <person name="Wingfield M.J."/>
            <person name="Xiong C."/>
            <person name="Yue Q."/>
            <person name="Zhang X."/>
        </authorList>
    </citation>
    <scope>NUCLEOTIDE SEQUENCE [LARGE SCALE GENOMIC DNA]</scope>
    <source>
        <strain evidence="2 3">BP 5553</strain>
    </source>
</reference>
<dbReference type="Gene3D" id="3.90.190.10">
    <property type="entry name" value="Protein tyrosine phosphatase superfamily"/>
    <property type="match status" value="1"/>
</dbReference>
<dbReference type="PROSITE" id="PS50056">
    <property type="entry name" value="TYR_PHOSPHATASE_2"/>
    <property type="match status" value="1"/>
</dbReference>
<proteinExistence type="predicted"/>
<comment type="caution">
    <text evidence="2">The sequence shown here is derived from an EMBL/GenBank/DDBJ whole genome shotgun (WGS) entry which is preliminary data.</text>
</comment>
<dbReference type="PANTHER" id="PTHR31126">
    <property type="entry name" value="TYROSINE-PROTEIN PHOSPHATASE"/>
    <property type="match status" value="1"/>
</dbReference>
<organism evidence="2 3">
    <name type="scientific">Venustampulla echinocandica</name>
    <dbReference type="NCBI Taxonomy" id="2656787"/>
    <lineage>
        <taxon>Eukaryota</taxon>
        <taxon>Fungi</taxon>
        <taxon>Dikarya</taxon>
        <taxon>Ascomycota</taxon>
        <taxon>Pezizomycotina</taxon>
        <taxon>Leotiomycetes</taxon>
        <taxon>Helotiales</taxon>
        <taxon>Pleuroascaceae</taxon>
        <taxon>Venustampulla</taxon>
    </lineage>
</organism>
<dbReference type="InterPro" id="IPR000387">
    <property type="entry name" value="Tyr_Pase_dom"/>
</dbReference>
<feature type="domain" description="Tyrosine specific protein phosphatases" evidence="1">
    <location>
        <begin position="179"/>
        <end position="216"/>
    </location>
</feature>
<dbReference type="OrthoDB" id="9988524at2759"/>
<dbReference type="InterPro" id="IPR016130">
    <property type="entry name" value="Tyr_Pase_AS"/>
</dbReference>
<evidence type="ECO:0000313" key="3">
    <source>
        <dbReference type="Proteomes" id="UP000254866"/>
    </source>
</evidence>
<dbReference type="PROSITE" id="PS00383">
    <property type="entry name" value="TYR_PHOSPHATASE_1"/>
    <property type="match status" value="1"/>
</dbReference>
<dbReference type="Proteomes" id="UP000254866">
    <property type="component" value="Unassembled WGS sequence"/>
</dbReference>
<evidence type="ECO:0000313" key="2">
    <source>
        <dbReference type="EMBL" id="RDL41309.1"/>
    </source>
</evidence>
<dbReference type="AlphaFoldDB" id="A0A370U0L1"/>
<dbReference type="RefSeq" id="XP_031873965.1">
    <property type="nucleotide sequence ID" value="XM_032009911.1"/>
</dbReference>
<evidence type="ECO:0000259" key="1">
    <source>
        <dbReference type="PROSITE" id="PS50056"/>
    </source>
</evidence>
<keyword evidence="3" id="KW-1185">Reference proteome</keyword>
<dbReference type="InterPro" id="IPR026893">
    <property type="entry name" value="Tyr/Ser_Pase_IphP-type"/>
</dbReference>